<keyword evidence="6" id="KW-1185">Reference proteome</keyword>
<proteinExistence type="inferred from homology"/>
<dbReference type="InterPro" id="IPR001568">
    <property type="entry name" value="RNase_T2-like"/>
</dbReference>
<dbReference type="Pfam" id="PF00445">
    <property type="entry name" value="Ribonuclease_T2"/>
    <property type="match status" value="1"/>
</dbReference>
<accession>A0ABU0FAX4</accession>
<dbReference type="InterPro" id="IPR036430">
    <property type="entry name" value="RNase_T2-like_sf"/>
</dbReference>
<dbReference type="PANTHER" id="PTHR11240">
    <property type="entry name" value="RIBONUCLEASE T2"/>
    <property type="match status" value="1"/>
</dbReference>
<evidence type="ECO:0000313" key="5">
    <source>
        <dbReference type="EMBL" id="MDQ0391766.1"/>
    </source>
</evidence>
<dbReference type="EMBL" id="JAUSVK010000001">
    <property type="protein sequence ID" value="MDQ0391766.1"/>
    <property type="molecule type" value="Genomic_DNA"/>
</dbReference>
<feature type="chain" id="PRO_5046549570" evidence="4">
    <location>
        <begin position="27"/>
        <end position="338"/>
    </location>
</feature>
<keyword evidence="4" id="KW-0732">Signal</keyword>
<name>A0ABU0FAX4_9HYPH</name>
<dbReference type="PANTHER" id="PTHR11240:SF22">
    <property type="entry name" value="RIBONUCLEASE T2"/>
    <property type="match status" value="1"/>
</dbReference>
<evidence type="ECO:0000256" key="1">
    <source>
        <dbReference type="ARBA" id="ARBA00007469"/>
    </source>
</evidence>
<evidence type="ECO:0000256" key="3">
    <source>
        <dbReference type="SAM" id="MobiDB-lite"/>
    </source>
</evidence>
<evidence type="ECO:0000256" key="2">
    <source>
        <dbReference type="RuleBase" id="RU004328"/>
    </source>
</evidence>
<reference evidence="5 6" key="1">
    <citation type="submission" date="2023-07" db="EMBL/GenBank/DDBJ databases">
        <title>Genomic Encyclopedia of Type Strains, Phase IV (KMG-IV): sequencing the most valuable type-strain genomes for metagenomic binning, comparative biology and taxonomic classification.</title>
        <authorList>
            <person name="Goeker M."/>
        </authorList>
    </citation>
    <scope>NUCLEOTIDE SEQUENCE [LARGE SCALE GENOMIC DNA]</scope>
    <source>
        <strain evidence="5 6">DSM 5896</strain>
    </source>
</reference>
<dbReference type="SUPFAM" id="SSF55895">
    <property type="entry name" value="Ribonuclease Rh-like"/>
    <property type="match status" value="1"/>
</dbReference>
<dbReference type="CDD" id="cd01062">
    <property type="entry name" value="RNase_T2_prok"/>
    <property type="match status" value="1"/>
</dbReference>
<protein>
    <submittedName>
        <fullName evidence="5">Ribonuclease T2</fullName>
        <ecNumber evidence="5">4.6.1.19</ecNumber>
    </submittedName>
</protein>
<comment type="similarity">
    <text evidence="1 2">Belongs to the RNase T2 family.</text>
</comment>
<dbReference type="InterPro" id="IPR018188">
    <property type="entry name" value="RNase_T2_His_AS_1"/>
</dbReference>
<feature type="compositionally biased region" description="Low complexity" evidence="3">
    <location>
        <begin position="100"/>
        <end position="116"/>
    </location>
</feature>
<dbReference type="PROSITE" id="PS00530">
    <property type="entry name" value="RNASE_T2_1"/>
    <property type="match status" value="1"/>
</dbReference>
<evidence type="ECO:0000256" key="4">
    <source>
        <dbReference type="SAM" id="SignalP"/>
    </source>
</evidence>
<dbReference type="EC" id="4.6.1.19" evidence="5"/>
<dbReference type="Gene3D" id="3.90.730.10">
    <property type="entry name" value="Ribonuclease T2-like"/>
    <property type="match status" value="1"/>
</dbReference>
<gene>
    <name evidence="5" type="ORF">J3R73_001558</name>
</gene>
<feature type="region of interest" description="Disordered" evidence="3">
    <location>
        <begin position="87"/>
        <end position="117"/>
    </location>
</feature>
<comment type="caution">
    <text evidence="5">The sequence shown here is derived from an EMBL/GenBank/DDBJ whole genome shotgun (WGS) entry which is preliminary data.</text>
</comment>
<dbReference type="InterPro" id="IPR039378">
    <property type="entry name" value="RNase_T2_prok"/>
</dbReference>
<sequence>MQRHLSAFLLSALALALPILAGPSRADEPMQGLFKAHQACPALQSIRKQTNPGDVKLQPERSYKLLAKNKPDASYYRVEVEGASPPERWVPVDCGETANASGKAPEPAAPAEPGSAAGEGGRAYVFAVSWQPAFCEGLPDKTECRTQTADRFDATHFTLHGLWPQPRRLAYCGVPQADIEADRSKHWDRLPEPVLQPATRRALEQAMPGTASFLDRHEWVEHGSCFFEKSAEAYFSREVALIAQLNASPVRKLFADNIGRQIQASAIRAAFDAGFGAGAGERVRVACKRDGDRRLIVELTIGLRGDVGDNPSLSTLIAGASPTDAGCSAGLVDRVGLQ</sequence>
<keyword evidence="5" id="KW-0456">Lyase</keyword>
<evidence type="ECO:0000313" key="6">
    <source>
        <dbReference type="Proteomes" id="UP001237448"/>
    </source>
</evidence>
<organism evidence="5 6">
    <name type="scientific">Labrys monachus</name>
    <dbReference type="NCBI Taxonomy" id="217067"/>
    <lineage>
        <taxon>Bacteria</taxon>
        <taxon>Pseudomonadati</taxon>
        <taxon>Pseudomonadota</taxon>
        <taxon>Alphaproteobacteria</taxon>
        <taxon>Hyphomicrobiales</taxon>
        <taxon>Xanthobacteraceae</taxon>
        <taxon>Labrys</taxon>
    </lineage>
</organism>
<feature type="signal peptide" evidence="4">
    <location>
        <begin position="1"/>
        <end position="26"/>
    </location>
</feature>
<dbReference type="GO" id="GO:0033897">
    <property type="term" value="F:ribonuclease T2 activity"/>
    <property type="evidence" value="ECO:0007669"/>
    <property type="project" value="UniProtKB-EC"/>
</dbReference>
<dbReference type="Proteomes" id="UP001237448">
    <property type="component" value="Unassembled WGS sequence"/>
</dbReference>